<dbReference type="AlphaFoldDB" id="A0A151Z9T5"/>
<reference evidence="2 3" key="1">
    <citation type="submission" date="2015-12" db="EMBL/GenBank/DDBJ databases">
        <title>Dictyostelia acquired genes for synthesis and detection of signals that induce cell-type specialization by lateral gene transfer from prokaryotes.</title>
        <authorList>
            <person name="Gloeckner G."/>
            <person name="Schaap P."/>
        </authorList>
    </citation>
    <scope>NUCLEOTIDE SEQUENCE [LARGE SCALE GENOMIC DNA]</scope>
    <source>
        <strain evidence="2 3">TK</strain>
    </source>
</reference>
<keyword evidence="3" id="KW-1185">Reference proteome</keyword>
<sequence length="203" mass="22939">MKLASILLTILLVNIVSCDFVNQIYYDNIKNECNDQYNSVYSYETDVCSEFTKYQCDYSNNRVIALYYKDKFCSKLQGTQYIPFDECGTGSIISNCSSEPYMPENSYSQFTFTSDCDGKLPISVFSAPLNTCFGVDSFYFYTCNSTDLTENFYTINQSSGSLSGSSTSIGEQCQPQYLMDTSYVHVSKSISCQKDQIITICNN</sequence>
<dbReference type="InParanoid" id="A0A151Z9T5"/>
<protein>
    <recommendedName>
        <fullName evidence="4">Transmembrane protein</fullName>
    </recommendedName>
</protein>
<keyword evidence="1" id="KW-0732">Signal</keyword>
<evidence type="ECO:0008006" key="4">
    <source>
        <dbReference type="Google" id="ProtNLM"/>
    </source>
</evidence>
<gene>
    <name evidence="2" type="ORF">DLAC_11770</name>
</gene>
<feature type="signal peptide" evidence="1">
    <location>
        <begin position="1"/>
        <end position="18"/>
    </location>
</feature>
<feature type="chain" id="PRO_5007593048" description="Transmembrane protein" evidence="1">
    <location>
        <begin position="19"/>
        <end position="203"/>
    </location>
</feature>
<dbReference type="Proteomes" id="UP000076078">
    <property type="component" value="Unassembled WGS sequence"/>
</dbReference>
<evidence type="ECO:0000313" key="3">
    <source>
        <dbReference type="Proteomes" id="UP000076078"/>
    </source>
</evidence>
<name>A0A151Z9T5_TIELA</name>
<accession>A0A151Z9T5</accession>
<organism evidence="2 3">
    <name type="scientific">Tieghemostelium lacteum</name>
    <name type="common">Slime mold</name>
    <name type="synonym">Dictyostelium lacteum</name>
    <dbReference type="NCBI Taxonomy" id="361077"/>
    <lineage>
        <taxon>Eukaryota</taxon>
        <taxon>Amoebozoa</taxon>
        <taxon>Evosea</taxon>
        <taxon>Eumycetozoa</taxon>
        <taxon>Dictyostelia</taxon>
        <taxon>Dictyosteliales</taxon>
        <taxon>Raperosteliaceae</taxon>
        <taxon>Tieghemostelium</taxon>
    </lineage>
</organism>
<dbReference type="EMBL" id="LODT01000037">
    <property type="protein sequence ID" value="KYQ90693.1"/>
    <property type="molecule type" value="Genomic_DNA"/>
</dbReference>
<dbReference type="FunCoup" id="A0A151Z9T5">
    <property type="interactions" value="74"/>
</dbReference>
<evidence type="ECO:0000313" key="2">
    <source>
        <dbReference type="EMBL" id="KYQ90693.1"/>
    </source>
</evidence>
<comment type="caution">
    <text evidence="2">The sequence shown here is derived from an EMBL/GenBank/DDBJ whole genome shotgun (WGS) entry which is preliminary data.</text>
</comment>
<evidence type="ECO:0000256" key="1">
    <source>
        <dbReference type="SAM" id="SignalP"/>
    </source>
</evidence>
<proteinExistence type="predicted"/>